<keyword evidence="6 8" id="KW-0472">Membrane</keyword>
<dbReference type="RefSeq" id="WP_405338548.1">
    <property type="nucleotide sequence ID" value="NZ_JBANFI010000003.1"/>
</dbReference>
<evidence type="ECO:0000256" key="4">
    <source>
        <dbReference type="ARBA" id="ARBA00022692"/>
    </source>
</evidence>
<keyword evidence="7" id="KW-0813">Transport</keyword>
<dbReference type="Pfam" id="PF02472">
    <property type="entry name" value="ExbD"/>
    <property type="match status" value="1"/>
</dbReference>
<evidence type="ECO:0000256" key="7">
    <source>
        <dbReference type="RuleBase" id="RU003879"/>
    </source>
</evidence>
<comment type="subcellular location">
    <subcellularLocation>
        <location evidence="1">Cell membrane</location>
        <topology evidence="1">Single-pass membrane protein</topology>
    </subcellularLocation>
    <subcellularLocation>
        <location evidence="7">Cell membrane</location>
        <topology evidence="7">Single-pass type II membrane protein</topology>
    </subcellularLocation>
</comment>
<keyword evidence="5 8" id="KW-1133">Transmembrane helix</keyword>
<accession>A0ABW8PWG6</accession>
<comment type="similarity">
    <text evidence="2 7">Belongs to the ExbD/TolR family.</text>
</comment>
<feature type="transmembrane region" description="Helical" evidence="8">
    <location>
        <begin position="21"/>
        <end position="39"/>
    </location>
</feature>
<evidence type="ECO:0000256" key="6">
    <source>
        <dbReference type="ARBA" id="ARBA00023136"/>
    </source>
</evidence>
<evidence type="ECO:0000313" key="10">
    <source>
        <dbReference type="Proteomes" id="UP001621714"/>
    </source>
</evidence>
<evidence type="ECO:0000256" key="2">
    <source>
        <dbReference type="ARBA" id="ARBA00005811"/>
    </source>
</evidence>
<keyword evidence="3" id="KW-1003">Cell membrane</keyword>
<dbReference type="Proteomes" id="UP001621714">
    <property type="component" value="Unassembled WGS sequence"/>
</dbReference>
<evidence type="ECO:0000313" key="9">
    <source>
        <dbReference type="EMBL" id="MFK7160642.1"/>
    </source>
</evidence>
<reference evidence="9 10" key="1">
    <citation type="submission" date="2024-02" db="EMBL/GenBank/DDBJ databases">
        <title>Marinospirillum sp. MEB 164 isolated from Lonar lake sediment.</title>
        <authorList>
            <person name="Joshi A."/>
            <person name="Thite S."/>
        </authorList>
    </citation>
    <scope>NUCLEOTIDE SEQUENCE [LARGE SCALE GENOMIC DNA]</scope>
    <source>
        <strain evidence="9 10">MEB164</strain>
    </source>
</reference>
<evidence type="ECO:0000256" key="8">
    <source>
        <dbReference type="SAM" id="Phobius"/>
    </source>
</evidence>
<evidence type="ECO:0000256" key="1">
    <source>
        <dbReference type="ARBA" id="ARBA00004162"/>
    </source>
</evidence>
<dbReference type="Gene3D" id="3.30.420.270">
    <property type="match status" value="1"/>
</dbReference>
<keyword evidence="7" id="KW-0653">Protein transport</keyword>
<evidence type="ECO:0000256" key="5">
    <source>
        <dbReference type="ARBA" id="ARBA00022989"/>
    </source>
</evidence>
<comment type="caution">
    <text evidence="9">The sequence shown here is derived from an EMBL/GenBank/DDBJ whole genome shotgun (WGS) entry which is preliminary data.</text>
</comment>
<sequence length="137" mass="15135">MRRSRLLSQEQDDTEVNLTPMLDVVFILLIFFIVTTSFVRESGIEVDPPQASTAEVQAQASILIAISPEGEIWLDREPVTLAALGPRVVRLQAESPQSSVVIQADRASRSGRLVEVMDRLRQAGVDRIALAAQQPDR</sequence>
<gene>
    <name evidence="9" type="ORF">V6U78_06290</name>
</gene>
<dbReference type="InterPro" id="IPR003400">
    <property type="entry name" value="ExbD"/>
</dbReference>
<dbReference type="PANTHER" id="PTHR30558:SF13">
    <property type="entry name" value="BIOPOLYMER TRANSPORT PROTEIN EXBD2"/>
    <property type="match status" value="1"/>
</dbReference>
<dbReference type="EMBL" id="JBANFI010000003">
    <property type="protein sequence ID" value="MFK7160642.1"/>
    <property type="molecule type" value="Genomic_DNA"/>
</dbReference>
<organism evidence="9 10">
    <name type="scientific">Marinospirillum alkalitolerans</name>
    <dbReference type="NCBI Taxonomy" id="3123374"/>
    <lineage>
        <taxon>Bacteria</taxon>
        <taxon>Pseudomonadati</taxon>
        <taxon>Pseudomonadota</taxon>
        <taxon>Gammaproteobacteria</taxon>
        <taxon>Oceanospirillales</taxon>
        <taxon>Oceanospirillaceae</taxon>
        <taxon>Marinospirillum</taxon>
    </lineage>
</organism>
<keyword evidence="4 7" id="KW-0812">Transmembrane</keyword>
<evidence type="ECO:0000256" key="3">
    <source>
        <dbReference type="ARBA" id="ARBA00022475"/>
    </source>
</evidence>
<keyword evidence="10" id="KW-1185">Reference proteome</keyword>
<proteinExistence type="inferred from homology"/>
<dbReference type="PANTHER" id="PTHR30558">
    <property type="entry name" value="EXBD MEMBRANE COMPONENT OF PMF-DRIVEN MACROMOLECULE IMPORT SYSTEM"/>
    <property type="match status" value="1"/>
</dbReference>
<name>A0ABW8PWG6_9GAMM</name>
<protein>
    <submittedName>
        <fullName evidence="9">Biopolymer transporter ExbD</fullName>
    </submittedName>
</protein>